<accession>A0ABW3TJZ9</accession>
<dbReference type="EC" id="2.3.-.-" evidence="4"/>
<dbReference type="Proteomes" id="UP001597181">
    <property type="component" value="Unassembled WGS sequence"/>
</dbReference>
<proteinExistence type="predicted"/>
<evidence type="ECO:0000259" key="3">
    <source>
        <dbReference type="PROSITE" id="PS51186"/>
    </source>
</evidence>
<dbReference type="CDD" id="cd04301">
    <property type="entry name" value="NAT_SF"/>
    <property type="match status" value="1"/>
</dbReference>
<dbReference type="EMBL" id="JBHTLY010000001">
    <property type="protein sequence ID" value="MFD1201025.1"/>
    <property type="molecule type" value="Genomic_DNA"/>
</dbReference>
<dbReference type="PROSITE" id="PS51186">
    <property type="entry name" value="GNAT"/>
    <property type="match status" value="1"/>
</dbReference>
<evidence type="ECO:0000256" key="2">
    <source>
        <dbReference type="ARBA" id="ARBA00023315"/>
    </source>
</evidence>
<dbReference type="SUPFAM" id="SSF55729">
    <property type="entry name" value="Acyl-CoA N-acyltransferases (Nat)"/>
    <property type="match status" value="1"/>
</dbReference>
<dbReference type="InterPro" id="IPR016181">
    <property type="entry name" value="Acyl_CoA_acyltransferase"/>
</dbReference>
<keyword evidence="1 4" id="KW-0808">Transferase</keyword>
<keyword evidence="5" id="KW-1185">Reference proteome</keyword>
<evidence type="ECO:0000313" key="5">
    <source>
        <dbReference type="Proteomes" id="UP001597181"/>
    </source>
</evidence>
<name>A0ABW3TJZ9_9MICO</name>
<protein>
    <submittedName>
        <fullName evidence="4">GNAT family N-acetyltransferase</fullName>
        <ecNumber evidence="4">2.3.-.-</ecNumber>
    </submittedName>
</protein>
<reference evidence="5" key="1">
    <citation type="journal article" date="2019" name="Int. J. Syst. Evol. Microbiol.">
        <title>The Global Catalogue of Microorganisms (GCM) 10K type strain sequencing project: providing services to taxonomists for standard genome sequencing and annotation.</title>
        <authorList>
            <consortium name="The Broad Institute Genomics Platform"/>
            <consortium name="The Broad Institute Genome Sequencing Center for Infectious Disease"/>
            <person name="Wu L."/>
            <person name="Ma J."/>
        </authorList>
    </citation>
    <scope>NUCLEOTIDE SEQUENCE [LARGE SCALE GENOMIC DNA]</scope>
    <source>
        <strain evidence="5">CCUG 50213</strain>
    </source>
</reference>
<dbReference type="Gene3D" id="3.40.630.30">
    <property type="match status" value="1"/>
</dbReference>
<keyword evidence="2 4" id="KW-0012">Acyltransferase</keyword>
<evidence type="ECO:0000256" key="1">
    <source>
        <dbReference type="ARBA" id="ARBA00022679"/>
    </source>
</evidence>
<sequence length="304" mass="32048">MTQIEQRDPFEALSAEPSPLAPLWLALFDHHVSTGAAGMVTRPREGSWPRRRDHYRDTISGSPRASLWIATDDGTPVGYALSFEDSLGGSDALGGSGAQVGSADAASSRIEVLETLSLLPETRGQGLGARLVSIVEGAATARGIERVAIDVMGGNDRALRFYTRAGYAPYSKTWMRSVHPAPGVVPPALGDTSDAEEVFAALGVSLTQTGHSDDTWVTASSVVMLDVAAGAVPPVGAGGVSAGGRAFEFARWIAELNRGIDLLAEAGYWTVWAESRVSESAEALGDALIARGFSHGMTRVLKWR</sequence>
<dbReference type="PANTHER" id="PTHR43877">
    <property type="entry name" value="AMINOALKYLPHOSPHONATE N-ACETYLTRANSFERASE-RELATED-RELATED"/>
    <property type="match status" value="1"/>
</dbReference>
<dbReference type="RefSeq" id="WP_343959770.1">
    <property type="nucleotide sequence ID" value="NZ_BAAAKZ010000003.1"/>
</dbReference>
<feature type="domain" description="N-acetyltransferase" evidence="3">
    <location>
        <begin position="4"/>
        <end position="182"/>
    </location>
</feature>
<dbReference type="InterPro" id="IPR050832">
    <property type="entry name" value="Bact_Acetyltransf"/>
</dbReference>
<gene>
    <name evidence="4" type="ORF">ACFQ3U_03865</name>
</gene>
<evidence type="ECO:0000313" key="4">
    <source>
        <dbReference type="EMBL" id="MFD1201025.1"/>
    </source>
</evidence>
<dbReference type="PANTHER" id="PTHR43877:SF2">
    <property type="entry name" value="AMINOALKYLPHOSPHONATE N-ACETYLTRANSFERASE-RELATED"/>
    <property type="match status" value="1"/>
</dbReference>
<dbReference type="InterPro" id="IPR000182">
    <property type="entry name" value="GNAT_dom"/>
</dbReference>
<dbReference type="GO" id="GO:0016746">
    <property type="term" value="F:acyltransferase activity"/>
    <property type="evidence" value="ECO:0007669"/>
    <property type="project" value="UniProtKB-KW"/>
</dbReference>
<organism evidence="4 5">
    <name type="scientific">Leucobacter albus</name>
    <dbReference type="NCBI Taxonomy" id="272210"/>
    <lineage>
        <taxon>Bacteria</taxon>
        <taxon>Bacillati</taxon>
        <taxon>Actinomycetota</taxon>
        <taxon>Actinomycetes</taxon>
        <taxon>Micrococcales</taxon>
        <taxon>Microbacteriaceae</taxon>
        <taxon>Leucobacter</taxon>
    </lineage>
</organism>
<comment type="caution">
    <text evidence="4">The sequence shown here is derived from an EMBL/GenBank/DDBJ whole genome shotgun (WGS) entry which is preliminary data.</text>
</comment>
<dbReference type="Pfam" id="PF00583">
    <property type="entry name" value="Acetyltransf_1"/>
    <property type="match status" value="1"/>
</dbReference>